<dbReference type="AlphaFoldDB" id="A0A292IHQ0"/>
<dbReference type="NCBIfam" id="NF001756">
    <property type="entry name" value="PRK00484.1"/>
    <property type="match status" value="1"/>
</dbReference>
<keyword evidence="9 10" id="KW-0460">Magnesium</keyword>
<keyword evidence="9" id="KW-0963">Cytoplasm</keyword>
<sequence length="491" mass="57292">MDQKLNDQEQVRFNKLKALQKINKNPYEVTKIDRTHNSLTFKKEFDHFAKEELNNLTTQIVLAGRIVGIRRTFMILQDFFGRTQLYLNKTKQPEIFDYFDNFLDLGDIVHVEGNPMKTNTNELTLNVNKLIIVSKSLKTPPEKYHGITDVEERARKRYLDLVYNQESMEVFKLRTRIISLIRTYLDLQDFYEVETPVLQPILGGANAKPFITKYNVLKQDFYLRVATEIALKKLIVGGFEKVYEIGRIFRNEGMDSTHNPEFTSIELYIAYGNIQTVMELTESLIKFIAQKINKQQITIKNQVIDLQKPFKEISMVELIKEATGIDFKTVTNDEQAIAIAKKHQIHFENHQTSYGHIINLFFEKYCEDQLIQPTFVVEYPVEVSPLSKLNYQDTRFTERFELFINGKEFANAFSELNDPIDQRQRFEAQIREKQQGNNEAVEIDDDFLESLEYGLPPTGGLGIGIDRLVMLFCEKNSIRDVLLFPQMKSLK</sequence>
<evidence type="ECO:0000256" key="8">
    <source>
        <dbReference type="ARBA" id="ARBA00048573"/>
    </source>
</evidence>
<dbReference type="RefSeq" id="WP_343251546.1">
    <property type="nucleotide sequence ID" value="NZ_HG937516.1"/>
</dbReference>
<comment type="subcellular location">
    <subcellularLocation>
        <location evidence="9">Cytoplasm</location>
    </subcellularLocation>
</comment>
<reference evidence="12 13" key="1">
    <citation type="journal article" date="2015" name="Clin. Infect. Dis.">
        <title>Genomic Investigations unmask Mycoplasma amphoriforme, a new respiratory pathogen.</title>
        <authorList>
            <person name="Gillespie S.H."/>
            <person name="Ling C.L."/>
            <person name="Oravcova K."/>
            <person name="Pinheiro M."/>
            <person name="Wells L."/>
            <person name="Bryant J.M."/>
            <person name="McHugh T.D."/>
            <person name="Bebear C."/>
            <person name="Webster D."/>
            <person name="Harris S.R."/>
            <person name="Seth-Smith H.M."/>
            <person name="Thomson N.R."/>
        </authorList>
    </citation>
    <scope>NUCLEOTIDE SEQUENCE [LARGE SCALE GENOMIC DNA]</scope>
    <source>
        <strain evidence="12 13">A39</strain>
    </source>
</reference>
<proteinExistence type="inferred from homology"/>
<accession>A0A292IHQ0</accession>
<evidence type="ECO:0000256" key="3">
    <source>
        <dbReference type="ARBA" id="ARBA00022723"/>
    </source>
</evidence>
<evidence type="ECO:0000256" key="2">
    <source>
        <dbReference type="ARBA" id="ARBA00022598"/>
    </source>
</evidence>
<evidence type="ECO:0000256" key="5">
    <source>
        <dbReference type="ARBA" id="ARBA00022840"/>
    </source>
</evidence>
<evidence type="ECO:0000256" key="10">
    <source>
        <dbReference type="RuleBase" id="RU000336"/>
    </source>
</evidence>
<dbReference type="NCBIfam" id="TIGR00499">
    <property type="entry name" value="lysS_bact"/>
    <property type="match status" value="1"/>
</dbReference>
<dbReference type="GO" id="GO:0005829">
    <property type="term" value="C:cytosol"/>
    <property type="evidence" value="ECO:0007669"/>
    <property type="project" value="TreeGrafter"/>
</dbReference>
<keyword evidence="6 9" id="KW-0648">Protein biosynthesis</keyword>
<dbReference type="EMBL" id="HG937516">
    <property type="protein sequence ID" value="CDN40205.1"/>
    <property type="molecule type" value="Genomic_DNA"/>
</dbReference>
<dbReference type="InterPro" id="IPR045864">
    <property type="entry name" value="aa-tRNA-synth_II/BPL/LPL"/>
</dbReference>
<feature type="binding site" evidence="9">
    <location>
        <position position="401"/>
    </location>
    <ligand>
        <name>Mg(2+)</name>
        <dbReference type="ChEBI" id="CHEBI:18420"/>
        <label>1</label>
    </ligand>
</feature>
<dbReference type="InterPro" id="IPR012340">
    <property type="entry name" value="NA-bd_OB-fold"/>
</dbReference>
<dbReference type="SUPFAM" id="SSF50249">
    <property type="entry name" value="Nucleic acid-binding proteins"/>
    <property type="match status" value="1"/>
</dbReference>
<dbReference type="InterPro" id="IPR018149">
    <property type="entry name" value="Lys-tRNA-synth_II_C"/>
</dbReference>
<dbReference type="PANTHER" id="PTHR42918:SF15">
    <property type="entry name" value="LYSINE--TRNA LIGASE, CHLOROPLASTIC_MITOCHONDRIAL"/>
    <property type="match status" value="1"/>
</dbReference>
<keyword evidence="3 9" id="KW-0479">Metal-binding</keyword>
<evidence type="ECO:0000256" key="9">
    <source>
        <dbReference type="HAMAP-Rule" id="MF_00252"/>
    </source>
</evidence>
<keyword evidence="5 9" id="KW-0067">ATP-binding</keyword>
<feature type="binding site" evidence="9">
    <location>
        <position position="408"/>
    </location>
    <ligand>
        <name>Mg(2+)</name>
        <dbReference type="ChEBI" id="CHEBI:18420"/>
        <label>1</label>
    </ligand>
</feature>
<dbReference type="GO" id="GO:0004824">
    <property type="term" value="F:lysine-tRNA ligase activity"/>
    <property type="evidence" value="ECO:0007669"/>
    <property type="project" value="UniProtKB-UniRule"/>
</dbReference>
<comment type="subunit">
    <text evidence="1 9">Homodimer.</text>
</comment>
<evidence type="ECO:0000259" key="11">
    <source>
        <dbReference type="PROSITE" id="PS50862"/>
    </source>
</evidence>
<dbReference type="InterPro" id="IPR044136">
    <property type="entry name" value="Lys-tRNA-ligase_II_N"/>
</dbReference>
<keyword evidence="13" id="KW-1185">Reference proteome</keyword>
<dbReference type="Gene3D" id="3.30.930.10">
    <property type="entry name" value="Bira Bifunctional Protein, Domain 2"/>
    <property type="match status" value="1"/>
</dbReference>
<evidence type="ECO:0000313" key="12">
    <source>
        <dbReference type="EMBL" id="CDN40205.1"/>
    </source>
</evidence>
<dbReference type="KEGG" id="mamp:MAMA39_00800"/>
<dbReference type="InterPro" id="IPR002313">
    <property type="entry name" value="Lys-tRNA-ligase_II"/>
</dbReference>
<evidence type="ECO:0000313" key="13">
    <source>
        <dbReference type="Proteomes" id="UP000261764"/>
    </source>
</evidence>
<protein>
    <recommendedName>
        <fullName evidence="9">Lysine--tRNA ligase</fullName>
        <ecNumber evidence="9">6.1.1.6</ecNumber>
    </recommendedName>
    <alternativeName>
        <fullName evidence="9">Lysyl-tRNA synthetase</fullName>
        <shortName evidence="9">LysRS</shortName>
    </alternativeName>
</protein>
<evidence type="ECO:0000256" key="4">
    <source>
        <dbReference type="ARBA" id="ARBA00022741"/>
    </source>
</evidence>
<gene>
    <name evidence="9" type="primary">lysS</name>
    <name evidence="12" type="ORF">MAMA39_00800</name>
</gene>
<dbReference type="PANTHER" id="PTHR42918">
    <property type="entry name" value="LYSYL-TRNA SYNTHETASE"/>
    <property type="match status" value="1"/>
</dbReference>
<dbReference type="GO" id="GO:0006430">
    <property type="term" value="P:lysyl-tRNA aminoacylation"/>
    <property type="evidence" value="ECO:0007669"/>
    <property type="project" value="UniProtKB-UniRule"/>
</dbReference>
<dbReference type="PRINTS" id="PR00982">
    <property type="entry name" value="TRNASYNTHLYS"/>
</dbReference>
<keyword evidence="2 9" id="KW-0436">Ligase</keyword>
<dbReference type="GO" id="GO:0000049">
    <property type="term" value="F:tRNA binding"/>
    <property type="evidence" value="ECO:0007669"/>
    <property type="project" value="TreeGrafter"/>
</dbReference>
<dbReference type="Gene3D" id="2.40.50.140">
    <property type="entry name" value="Nucleic acid-binding proteins"/>
    <property type="match status" value="1"/>
</dbReference>
<evidence type="ECO:0000256" key="1">
    <source>
        <dbReference type="ARBA" id="ARBA00011738"/>
    </source>
</evidence>
<evidence type="ECO:0000256" key="6">
    <source>
        <dbReference type="ARBA" id="ARBA00022917"/>
    </source>
</evidence>
<dbReference type="GO" id="GO:0000287">
    <property type="term" value="F:magnesium ion binding"/>
    <property type="evidence" value="ECO:0007669"/>
    <property type="project" value="UniProtKB-UniRule"/>
</dbReference>
<name>A0A292IHQ0_9MOLU</name>
<keyword evidence="7 9" id="KW-0030">Aminoacyl-tRNA synthetase</keyword>
<dbReference type="InterPro" id="IPR004364">
    <property type="entry name" value="Aa-tRNA-synt_II"/>
</dbReference>
<dbReference type="Pfam" id="PF00152">
    <property type="entry name" value="tRNA-synt_2"/>
    <property type="match status" value="1"/>
</dbReference>
<feature type="domain" description="Aminoacyl-transfer RNA synthetases class-II family profile" evidence="11">
    <location>
        <begin position="171"/>
        <end position="485"/>
    </location>
</feature>
<organism evidence="12 13">
    <name type="scientific">Mycoplasma amphoriforme A39</name>
    <dbReference type="NCBI Taxonomy" id="572419"/>
    <lineage>
        <taxon>Bacteria</taxon>
        <taxon>Bacillati</taxon>
        <taxon>Mycoplasmatota</taxon>
        <taxon>Mollicutes</taxon>
        <taxon>Mycoplasmataceae</taxon>
        <taxon>Mycoplasma</taxon>
    </lineage>
</organism>
<dbReference type="InterPro" id="IPR006195">
    <property type="entry name" value="aa-tRNA-synth_II"/>
</dbReference>
<dbReference type="Proteomes" id="UP000261764">
    <property type="component" value="Chromosome I"/>
</dbReference>
<dbReference type="GO" id="GO:0005524">
    <property type="term" value="F:ATP binding"/>
    <property type="evidence" value="ECO:0007669"/>
    <property type="project" value="UniProtKB-UniRule"/>
</dbReference>
<dbReference type="EC" id="6.1.1.6" evidence="9"/>
<evidence type="ECO:0000256" key="7">
    <source>
        <dbReference type="ARBA" id="ARBA00023146"/>
    </source>
</evidence>
<dbReference type="CDD" id="cd04322">
    <property type="entry name" value="LysRS_N"/>
    <property type="match status" value="1"/>
</dbReference>
<feature type="binding site" evidence="9">
    <location>
        <position position="408"/>
    </location>
    <ligand>
        <name>Mg(2+)</name>
        <dbReference type="ChEBI" id="CHEBI:18420"/>
        <label>2</label>
    </ligand>
</feature>
<comment type="catalytic activity">
    <reaction evidence="8 9 10">
        <text>tRNA(Lys) + L-lysine + ATP = L-lysyl-tRNA(Lys) + AMP + diphosphate</text>
        <dbReference type="Rhea" id="RHEA:20792"/>
        <dbReference type="Rhea" id="RHEA-COMP:9696"/>
        <dbReference type="Rhea" id="RHEA-COMP:9697"/>
        <dbReference type="ChEBI" id="CHEBI:30616"/>
        <dbReference type="ChEBI" id="CHEBI:32551"/>
        <dbReference type="ChEBI" id="CHEBI:33019"/>
        <dbReference type="ChEBI" id="CHEBI:78442"/>
        <dbReference type="ChEBI" id="CHEBI:78529"/>
        <dbReference type="ChEBI" id="CHEBI:456215"/>
        <dbReference type="EC" id="6.1.1.6"/>
    </reaction>
</comment>
<dbReference type="SUPFAM" id="SSF55681">
    <property type="entry name" value="Class II aaRS and biotin synthetases"/>
    <property type="match status" value="1"/>
</dbReference>
<dbReference type="HAMAP" id="MF_00252">
    <property type="entry name" value="Lys_tRNA_synth_class2"/>
    <property type="match status" value="1"/>
</dbReference>
<comment type="similarity">
    <text evidence="9">Belongs to the class-II aminoacyl-tRNA synthetase family.</text>
</comment>
<dbReference type="Pfam" id="PF01336">
    <property type="entry name" value="tRNA_anti-codon"/>
    <property type="match status" value="1"/>
</dbReference>
<dbReference type="InterPro" id="IPR004365">
    <property type="entry name" value="NA-bd_OB_tRNA"/>
</dbReference>
<keyword evidence="4 9" id="KW-0547">Nucleotide-binding</keyword>
<comment type="cofactor">
    <cofactor evidence="9 10">
        <name>Mg(2+)</name>
        <dbReference type="ChEBI" id="CHEBI:18420"/>
    </cofactor>
    <text evidence="9 10">Binds 3 Mg(2+) ions per subunit.</text>
</comment>
<dbReference type="PROSITE" id="PS50862">
    <property type="entry name" value="AA_TRNA_LIGASE_II"/>
    <property type="match status" value="1"/>
</dbReference>
<dbReference type="CDD" id="cd00775">
    <property type="entry name" value="LysRS_core"/>
    <property type="match status" value="1"/>
</dbReference>